<dbReference type="EMBL" id="AP026866">
    <property type="protein sequence ID" value="BDS08290.1"/>
    <property type="molecule type" value="Genomic_DNA"/>
</dbReference>
<dbReference type="Gene3D" id="2.60.120.260">
    <property type="entry name" value="Galactose-binding domain-like"/>
    <property type="match status" value="1"/>
</dbReference>
<accession>A0AAT9FQH5</accession>
<keyword evidence="6" id="KW-1133">Transmembrane helix</keyword>
<evidence type="ECO:0000256" key="4">
    <source>
        <dbReference type="ARBA" id="ARBA00022777"/>
    </source>
</evidence>
<protein>
    <recommendedName>
        <fullName evidence="2">histidine kinase</fullName>
        <ecNumber evidence="2">2.7.13.3</ecNumber>
    </recommendedName>
</protein>
<keyword evidence="5" id="KW-0902">Two-component regulatory system</keyword>
<evidence type="ECO:0000256" key="7">
    <source>
        <dbReference type="SAM" id="SignalP"/>
    </source>
</evidence>
<dbReference type="SUPFAM" id="SSF55874">
    <property type="entry name" value="ATPase domain of HSP90 chaperone/DNA topoisomerase II/histidine kinase"/>
    <property type="match status" value="1"/>
</dbReference>
<dbReference type="GO" id="GO:0000160">
    <property type="term" value="P:phosphorelay signal transduction system"/>
    <property type="evidence" value="ECO:0007669"/>
    <property type="project" value="UniProtKB-KW"/>
</dbReference>
<dbReference type="EC" id="2.7.13.3" evidence="2"/>
<gene>
    <name evidence="8" type="ORF">NT6N_33300</name>
</gene>
<evidence type="ECO:0000256" key="5">
    <source>
        <dbReference type="ARBA" id="ARBA00023012"/>
    </source>
</evidence>
<organism evidence="8">
    <name type="scientific">Oceaniferula spumae</name>
    <dbReference type="NCBI Taxonomy" id="2979115"/>
    <lineage>
        <taxon>Bacteria</taxon>
        <taxon>Pseudomonadati</taxon>
        <taxon>Verrucomicrobiota</taxon>
        <taxon>Verrucomicrobiia</taxon>
        <taxon>Verrucomicrobiales</taxon>
        <taxon>Verrucomicrobiaceae</taxon>
        <taxon>Oceaniferula</taxon>
    </lineage>
</organism>
<dbReference type="CDD" id="cd16917">
    <property type="entry name" value="HATPase_UhpB-NarQ-NarX-like"/>
    <property type="match status" value="1"/>
</dbReference>
<evidence type="ECO:0000256" key="1">
    <source>
        <dbReference type="ARBA" id="ARBA00000085"/>
    </source>
</evidence>
<dbReference type="Gene3D" id="3.30.565.10">
    <property type="entry name" value="Histidine kinase-like ATPase, C-terminal domain"/>
    <property type="match status" value="1"/>
</dbReference>
<evidence type="ECO:0000256" key="2">
    <source>
        <dbReference type="ARBA" id="ARBA00012438"/>
    </source>
</evidence>
<feature type="transmembrane region" description="Helical" evidence="6">
    <location>
        <begin position="437"/>
        <end position="455"/>
    </location>
</feature>
<evidence type="ECO:0000256" key="3">
    <source>
        <dbReference type="ARBA" id="ARBA00022679"/>
    </source>
</evidence>
<reference evidence="8" key="1">
    <citation type="submission" date="2024-07" db="EMBL/GenBank/DDBJ databases">
        <title>Complete genome sequence of Verrucomicrobiaceae bacterium NT6N.</title>
        <authorList>
            <person name="Huang C."/>
            <person name="Takami H."/>
            <person name="Hamasaki K."/>
        </authorList>
    </citation>
    <scope>NUCLEOTIDE SEQUENCE</scope>
    <source>
        <strain evidence="8">NT6N</strain>
    </source>
</reference>
<dbReference type="GO" id="GO:0004673">
    <property type="term" value="F:protein histidine kinase activity"/>
    <property type="evidence" value="ECO:0007669"/>
    <property type="project" value="UniProtKB-EC"/>
</dbReference>
<dbReference type="PANTHER" id="PTHR24421">
    <property type="entry name" value="NITRATE/NITRITE SENSOR PROTEIN NARX-RELATED"/>
    <property type="match status" value="1"/>
</dbReference>
<sequence length="655" mass="73159">MKWQRVRFLESAWLLVLFCVTASLPAAPPPAELSVEELEDAIVATRGKLDRLPLRLVRESGGTLGHRAGLPTNDPESSWVEIDLLENRQFDSIVVVPVVRIDERQTSANFAFPEKFQIRLYSSPEDATGELLFDSTVDALTPYPDRAPIIIDCPGSSARRIRFIPLNLHQVFGFANYVYGLSELLVFDGDNNLALGKPVKARHWTRHRPIWYKDYLNDGYMPFSEPGRGGDAKVNGSRMFVPRESEAPAAVTLDLGSVRKLDEVRLYPFQADRNHTVFHKSALGFPKRFKIEVSEDAGFSSPTVIYDSGANDYLSPGHRLACFSAEDAAGRFVRISSGRLPPHPRKAGSIFAMSEIEVISRGEVVSRGADAVFSHQLDIGNYPMKMLTDGESANGFIMPMRAWLAGLVERNRLEARLAALETELQTRYQRHSRIARWMKWTVGIALLLLLAVYFWQRHTRLRHIYSLREDLAADLHDEIGSNFSGIALLSDDLVHEPDMPPAHIPQLASIAGISRASASNARALVRFLESRNVTGKLLEEMQITAEMLLAKHSYSFDVDGYKHVGKLEPKDKWHLLLFFKEALNNIVRHAGATDVGIRLQLTPKQLTLNITDNGCGLQAGQRPSHLTMRAEKLNANVTFTAPPEGGTTINLEKPL</sequence>
<keyword evidence="3" id="KW-0808">Transferase</keyword>
<dbReference type="PANTHER" id="PTHR24421:SF10">
    <property type="entry name" value="NITRATE_NITRITE SENSOR PROTEIN NARQ"/>
    <property type="match status" value="1"/>
</dbReference>
<keyword evidence="7" id="KW-0732">Signal</keyword>
<feature type="chain" id="PRO_5043355662" description="histidine kinase" evidence="7">
    <location>
        <begin position="27"/>
        <end position="655"/>
    </location>
</feature>
<comment type="catalytic activity">
    <reaction evidence="1">
        <text>ATP + protein L-histidine = ADP + protein N-phospho-L-histidine.</text>
        <dbReference type="EC" id="2.7.13.3"/>
    </reaction>
</comment>
<keyword evidence="6" id="KW-0812">Transmembrane</keyword>
<name>A0AAT9FQH5_9BACT</name>
<dbReference type="KEGG" id="osu:NT6N_33300"/>
<dbReference type="InterPro" id="IPR050482">
    <property type="entry name" value="Sensor_HK_TwoCompSys"/>
</dbReference>
<dbReference type="AlphaFoldDB" id="A0AAT9FQH5"/>
<keyword evidence="6" id="KW-0472">Membrane</keyword>
<dbReference type="InterPro" id="IPR036890">
    <property type="entry name" value="HATPase_C_sf"/>
</dbReference>
<evidence type="ECO:0000256" key="6">
    <source>
        <dbReference type="SAM" id="Phobius"/>
    </source>
</evidence>
<proteinExistence type="predicted"/>
<evidence type="ECO:0000313" key="8">
    <source>
        <dbReference type="EMBL" id="BDS08290.1"/>
    </source>
</evidence>
<keyword evidence="4" id="KW-0418">Kinase</keyword>
<feature type="signal peptide" evidence="7">
    <location>
        <begin position="1"/>
        <end position="26"/>
    </location>
</feature>